<dbReference type="PANTHER" id="PTHR30474:SF1">
    <property type="entry name" value="PEPTIDOGLYCAN GLYCOSYLTRANSFERASE MRDB"/>
    <property type="match status" value="1"/>
</dbReference>
<dbReference type="GO" id="GO:0009252">
    <property type="term" value="P:peptidoglycan biosynthetic process"/>
    <property type="evidence" value="ECO:0007669"/>
    <property type="project" value="UniProtKB-KW"/>
</dbReference>
<keyword evidence="5 11" id="KW-0812">Transmembrane</keyword>
<dbReference type="GO" id="GO:0051301">
    <property type="term" value="P:cell division"/>
    <property type="evidence" value="ECO:0007669"/>
    <property type="project" value="InterPro"/>
</dbReference>
<feature type="transmembrane region" description="Helical" evidence="11">
    <location>
        <begin position="162"/>
        <end position="178"/>
    </location>
</feature>
<evidence type="ECO:0000256" key="8">
    <source>
        <dbReference type="ARBA" id="ARBA00022989"/>
    </source>
</evidence>
<keyword evidence="9 11" id="KW-0472">Membrane</keyword>
<sequence length="386" mass="43234">MKKHEQQLDYLLLFTLFCLFIYSLLAVYSGSGQYETQDPFYFVKRQVIWYVIGTVVMVAVAKFDFELLERLAAPLYFIGIGLLLLVHMFGTFKNGATRWISFGFFELQPSEFMKVFLIIYLATILQRLANRNLTFKQSILITIRVVILMMIPFYLILVQPDLGSALVIAAITFSLIIASGVSFKMIALLASCFTALIGFLVYLHNHFFDIFSKAIKPHQLERIYGWLSPEEFASSYGYQLTQAILGIGSGRMAGSGFNQGTQVQSGKIPEAHTDFIFSVVGEEFGFIGSSILISLYFILIYRITVIAFNSNHLFGTYICAGVIGLITFQIFQNISMTIGLMPVTGIALPLLSYGGSALLTNMIALGLVLSVNIRSKKYMFSRDSNL</sequence>
<evidence type="ECO:0000256" key="2">
    <source>
        <dbReference type="ARBA" id="ARBA00022475"/>
    </source>
</evidence>
<accession>A0A0K9H0H7</accession>
<evidence type="ECO:0000256" key="1">
    <source>
        <dbReference type="ARBA" id="ARBA00004141"/>
    </source>
</evidence>
<feature type="transmembrane region" description="Helical" evidence="11">
    <location>
        <begin position="284"/>
        <end position="301"/>
    </location>
</feature>
<dbReference type="InterPro" id="IPR011923">
    <property type="entry name" value="RodA/MrdB"/>
</dbReference>
<dbReference type="GO" id="GO:0005886">
    <property type="term" value="C:plasma membrane"/>
    <property type="evidence" value="ECO:0007669"/>
    <property type="project" value="TreeGrafter"/>
</dbReference>
<proteinExistence type="predicted"/>
<dbReference type="GO" id="GO:0008360">
    <property type="term" value="P:regulation of cell shape"/>
    <property type="evidence" value="ECO:0007669"/>
    <property type="project" value="UniProtKB-KW"/>
</dbReference>
<gene>
    <name evidence="12" type="ORF">AC625_18725</name>
</gene>
<organism evidence="12 13">
    <name type="scientific">Peribacillus loiseleuriae</name>
    <dbReference type="NCBI Taxonomy" id="1679170"/>
    <lineage>
        <taxon>Bacteria</taxon>
        <taxon>Bacillati</taxon>
        <taxon>Bacillota</taxon>
        <taxon>Bacilli</taxon>
        <taxon>Bacillales</taxon>
        <taxon>Bacillaceae</taxon>
        <taxon>Peribacillus</taxon>
    </lineage>
</organism>
<dbReference type="STRING" id="1679170.AC625_18725"/>
<keyword evidence="7" id="KW-0573">Peptidoglycan synthesis</keyword>
<dbReference type="PANTHER" id="PTHR30474">
    <property type="entry name" value="CELL CYCLE PROTEIN"/>
    <property type="match status" value="1"/>
</dbReference>
<dbReference type="GO" id="GO:0032153">
    <property type="term" value="C:cell division site"/>
    <property type="evidence" value="ECO:0007669"/>
    <property type="project" value="TreeGrafter"/>
</dbReference>
<evidence type="ECO:0000256" key="10">
    <source>
        <dbReference type="ARBA" id="ARBA00023316"/>
    </source>
</evidence>
<dbReference type="GO" id="GO:0071555">
    <property type="term" value="P:cell wall organization"/>
    <property type="evidence" value="ECO:0007669"/>
    <property type="project" value="UniProtKB-KW"/>
</dbReference>
<evidence type="ECO:0000256" key="6">
    <source>
        <dbReference type="ARBA" id="ARBA00022960"/>
    </source>
</evidence>
<evidence type="ECO:0000256" key="4">
    <source>
        <dbReference type="ARBA" id="ARBA00022679"/>
    </source>
</evidence>
<reference evidence="13" key="1">
    <citation type="submission" date="2015-07" db="EMBL/GenBank/DDBJ databases">
        <title>Genome sequencing project for genomic taxonomy and phylogenomics of Bacillus-like bacteria.</title>
        <authorList>
            <person name="Liu B."/>
            <person name="Wang J."/>
            <person name="Zhu Y."/>
            <person name="Liu G."/>
            <person name="Chen Q."/>
            <person name="Chen Z."/>
            <person name="Lan J."/>
            <person name="Che J."/>
            <person name="Ge C."/>
            <person name="Shi H."/>
            <person name="Pan Z."/>
            <person name="Liu X."/>
        </authorList>
    </citation>
    <scope>NUCLEOTIDE SEQUENCE [LARGE SCALE GENOMIC DNA]</scope>
    <source>
        <strain evidence="13">FJAT-27997</strain>
    </source>
</reference>
<evidence type="ECO:0000256" key="9">
    <source>
        <dbReference type="ARBA" id="ARBA00023136"/>
    </source>
</evidence>
<dbReference type="Proteomes" id="UP000037146">
    <property type="component" value="Unassembled WGS sequence"/>
</dbReference>
<evidence type="ECO:0000313" key="12">
    <source>
        <dbReference type="EMBL" id="KMY52418.1"/>
    </source>
</evidence>
<dbReference type="GO" id="GO:0015648">
    <property type="term" value="F:lipid-linked peptidoglycan transporter activity"/>
    <property type="evidence" value="ECO:0007669"/>
    <property type="project" value="TreeGrafter"/>
</dbReference>
<keyword evidence="3" id="KW-0328">Glycosyltransferase</keyword>
<evidence type="ECO:0000256" key="5">
    <source>
        <dbReference type="ARBA" id="ARBA00022692"/>
    </source>
</evidence>
<protein>
    <submittedName>
        <fullName evidence="12">Cell cycle protein</fullName>
    </submittedName>
</protein>
<dbReference type="InterPro" id="IPR001182">
    <property type="entry name" value="FtsW/RodA"/>
</dbReference>
<dbReference type="NCBIfam" id="TIGR02210">
    <property type="entry name" value="rodA_shape"/>
    <property type="match status" value="1"/>
</dbReference>
<dbReference type="PROSITE" id="PS00428">
    <property type="entry name" value="FTSW_RODA_SPOVE"/>
    <property type="match status" value="1"/>
</dbReference>
<dbReference type="EMBL" id="LFZW01000001">
    <property type="protein sequence ID" value="KMY52418.1"/>
    <property type="molecule type" value="Genomic_DNA"/>
</dbReference>
<dbReference type="AlphaFoldDB" id="A0A0K9H0H7"/>
<keyword evidence="2" id="KW-1003">Cell membrane</keyword>
<feature type="transmembrane region" description="Helical" evidence="11">
    <location>
        <begin position="138"/>
        <end position="156"/>
    </location>
</feature>
<evidence type="ECO:0000313" key="13">
    <source>
        <dbReference type="Proteomes" id="UP000037146"/>
    </source>
</evidence>
<dbReference type="InterPro" id="IPR018365">
    <property type="entry name" value="Cell_cycle_FtsW-rel_CS"/>
</dbReference>
<dbReference type="GO" id="GO:0016757">
    <property type="term" value="F:glycosyltransferase activity"/>
    <property type="evidence" value="ECO:0007669"/>
    <property type="project" value="UniProtKB-KW"/>
</dbReference>
<name>A0A0K9H0H7_9BACI</name>
<feature type="transmembrane region" description="Helical" evidence="11">
    <location>
        <begin position="47"/>
        <end position="65"/>
    </location>
</feature>
<comment type="subcellular location">
    <subcellularLocation>
        <location evidence="1">Membrane</location>
        <topology evidence="1">Multi-pass membrane protein</topology>
    </subcellularLocation>
</comment>
<feature type="transmembrane region" description="Helical" evidence="11">
    <location>
        <begin position="112"/>
        <end position="129"/>
    </location>
</feature>
<feature type="transmembrane region" description="Helical" evidence="11">
    <location>
        <begin position="351"/>
        <end position="373"/>
    </location>
</feature>
<evidence type="ECO:0000256" key="11">
    <source>
        <dbReference type="SAM" id="Phobius"/>
    </source>
</evidence>
<feature type="transmembrane region" description="Helical" evidence="11">
    <location>
        <begin position="7"/>
        <end position="27"/>
    </location>
</feature>
<evidence type="ECO:0000256" key="3">
    <source>
        <dbReference type="ARBA" id="ARBA00022676"/>
    </source>
</evidence>
<keyword evidence="13" id="KW-1185">Reference proteome</keyword>
<evidence type="ECO:0000256" key="7">
    <source>
        <dbReference type="ARBA" id="ARBA00022984"/>
    </source>
</evidence>
<feature type="transmembrane region" description="Helical" evidence="11">
    <location>
        <begin position="313"/>
        <end position="331"/>
    </location>
</feature>
<keyword evidence="10" id="KW-0961">Cell wall biogenesis/degradation</keyword>
<keyword evidence="6" id="KW-0133">Cell shape</keyword>
<keyword evidence="4" id="KW-0808">Transferase</keyword>
<feature type="transmembrane region" description="Helical" evidence="11">
    <location>
        <begin position="72"/>
        <end position="92"/>
    </location>
</feature>
<comment type="caution">
    <text evidence="12">The sequence shown here is derived from an EMBL/GenBank/DDBJ whole genome shotgun (WGS) entry which is preliminary data.</text>
</comment>
<keyword evidence="8 11" id="KW-1133">Transmembrane helix</keyword>
<feature type="transmembrane region" description="Helical" evidence="11">
    <location>
        <begin position="185"/>
        <end position="203"/>
    </location>
</feature>
<dbReference type="Pfam" id="PF01098">
    <property type="entry name" value="FTSW_RODA_SPOVE"/>
    <property type="match status" value="1"/>
</dbReference>
<dbReference type="PATRIC" id="fig|1679170.3.peg.4244"/>